<dbReference type="Proteomes" id="UP001608902">
    <property type="component" value="Unassembled WGS sequence"/>
</dbReference>
<evidence type="ECO:0000256" key="6">
    <source>
        <dbReference type="ARBA" id="ARBA00023136"/>
    </source>
</evidence>
<dbReference type="AlphaFoldDB" id="A0ABD6E6Z7"/>
<feature type="domain" description="G-protein coupled receptors family 1 profile" evidence="9">
    <location>
        <begin position="85"/>
        <end position="350"/>
    </location>
</feature>
<comment type="subcellular location">
    <subcellularLocation>
        <location evidence="1">Cell membrane</location>
        <topology evidence="1">Multi-pass membrane protein</topology>
    </subcellularLocation>
</comment>
<evidence type="ECO:0000313" key="10">
    <source>
        <dbReference type="EMBL" id="MFH4975027.1"/>
    </source>
</evidence>
<keyword evidence="5" id="KW-0675">Receptor</keyword>
<evidence type="ECO:0000313" key="11">
    <source>
        <dbReference type="Proteomes" id="UP001608902"/>
    </source>
</evidence>
<evidence type="ECO:0000256" key="3">
    <source>
        <dbReference type="ARBA" id="ARBA00022692"/>
    </source>
</evidence>
<dbReference type="InterPro" id="IPR017452">
    <property type="entry name" value="GPCR_Rhodpsn_7TM"/>
</dbReference>
<keyword evidence="5" id="KW-0297">G-protein coupled receptor</keyword>
<keyword evidence="3 8" id="KW-0812">Transmembrane</keyword>
<dbReference type="InterPro" id="IPR040435">
    <property type="entry name" value="Put_GPCR_Chromadorea"/>
</dbReference>
<protein>
    <recommendedName>
        <fullName evidence="9">G-protein coupled receptors family 1 profile domain-containing protein</fullName>
    </recommendedName>
</protein>
<gene>
    <name evidence="10" type="ORF">AB6A40_001736</name>
</gene>
<evidence type="ECO:0000256" key="1">
    <source>
        <dbReference type="ARBA" id="ARBA00004651"/>
    </source>
</evidence>
<comment type="caution">
    <text evidence="10">The sequence shown here is derived from an EMBL/GenBank/DDBJ whole genome shotgun (WGS) entry which is preliminary data.</text>
</comment>
<accession>A0ABD6E6Z7</accession>
<keyword evidence="6 8" id="KW-0472">Membrane</keyword>
<keyword evidence="7" id="KW-0807">Transducer</keyword>
<evidence type="ECO:0000256" key="8">
    <source>
        <dbReference type="SAM" id="Phobius"/>
    </source>
</evidence>
<evidence type="ECO:0000256" key="2">
    <source>
        <dbReference type="ARBA" id="ARBA00022475"/>
    </source>
</evidence>
<evidence type="ECO:0000256" key="7">
    <source>
        <dbReference type="ARBA" id="ARBA00023224"/>
    </source>
</evidence>
<feature type="transmembrane region" description="Helical" evidence="8">
    <location>
        <begin position="146"/>
        <end position="172"/>
    </location>
</feature>
<evidence type="ECO:0000259" key="9">
    <source>
        <dbReference type="PROSITE" id="PS50262"/>
    </source>
</evidence>
<reference evidence="10 11" key="1">
    <citation type="submission" date="2024-08" db="EMBL/GenBank/DDBJ databases">
        <title>Gnathostoma spinigerum genome.</title>
        <authorList>
            <person name="Gonzalez-Bertolin B."/>
            <person name="Monzon S."/>
            <person name="Zaballos A."/>
            <person name="Jimenez P."/>
            <person name="Dekumyoy P."/>
            <person name="Varona S."/>
            <person name="Cuesta I."/>
            <person name="Sumanam S."/>
            <person name="Adisakwattana P."/>
            <person name="Gasser R.B."/>
            <person name="Hernandez-Gonzalez A."/>
            <person name="Young N.D."/>
            <person name="Perteguer M.J."/>
        </authorList>
    </citation>
    <scope>NUCLEOTIDE SEQUENCE [LARGE SCALE GENOMIC DNA]</scope>
    <source>
        <strain evidence="10">AL3</strain>
        <tissue evidence="10">Liver</tissue>
    </source>
</reference>
<feature type="transmembrane region" description="Helical" evidence="8">
    <location>
        <begin position="284"/>
        <end position="307"/>
    </location>
</feature>
<proteinExistence type="predicted"/>
<dbReference type="PANTHER" id="PTHR37441">
    <property type="entry name" value="PROTEIN CBG16518"/>
    <property type="match status" value="1"/>
</dbReference>
<organism evidence="10 11">
    <name type="scientific">Gnathostoma spinigerum</name>
    <dbReference type="NCBI Taxonomy" id="75299"/>
    <lineage>
        <taxon>Eukaryota</taxon>
        <taxon>Metazoa</taxon>
        <taxon>Ecdysozoa</taxon>
        <taxon>Nematoda</taxon>
        <taxon>Chromadorea</taxon>
        <taxon>Rhabditida</taxon>
        <taxon>Spirurina</taxon>
        <taxon>Gnathostomatomorpha</taxon>
        <taxon>Gnathostomatoidea</taxon>
        <taxon>Gnathostomatidae</taxon>
        <taxon>Gnathostoma</taxon>
    </lineage>
</organism>
<keyword evidence="4 8" id="KW-1133">Transmembrane helix</keyword>
<evidence type="ECO:0000256" key="4">
    <source>
        <dbReference type="ARBA" id="ARBA00022989"/>
    </source>
</evidence>
<dbReference type="Pfam" id="PF00001">
    <property type="entry name" value="7tm_1"/>
    <property type="match status" value="1"/>
</dbReference>
<feature type="transmembrane region" description="Helical" evidence="8">
    <location>
        <begin position="115"/>
        <end position="134"/>
    </location>
</feature>
<dbReference type="CDD" id="cd00637">
    <property type="entry name" value="7tm_classA_rhodopsin-like"/>
    <property type="match status" value="1"/>
</dbReference>
<dbReference type="Gene3D" id="1.20.1070.10">
    <property type="entry name" value="Rhodopsin 7-helix transmembrane proteins"/>
    <property type="match status" value="1"/>
</dbReference>
<sequence length="392" mass="44691">MLLSPQKGFTSIQLYAPRMYGWMKNVNFDECRDIVTDHDKKYEKCELFDEENACDLLEALHEVKNFRRYGLIAIPVVLSIFAVFTNAIFMVFIIRGWKNDMIGSKQKYVFLLNRTIANLVSLLLFYASVIKWKLGGGFDYKSTTLFIFLAFLNFFTLTGTYIGMTFILYCAVKHPIKYRIWVSVSHCIIAVCVIWVLSVFPSVITGLLGATLFYPETAPINCDFHECQQPFAVVLISVLSVTYMTVIIFYLIMLQQMRQRRTKITTERNASWLSVSSERTMYKLAFNLITFAVGSLPILFVCIVATARLEIITILGYGPRGSCKTFTNADLFLKTKFTVTFNGSVSSTIMDYQRIGVVCNQKAPGIIKIEIRCPQCRLKVESGSSSQMTLKR</sequence>
<keyword evidence="11" id="KW-1185">Reference proteome</keyword>
<name>A0ABD6E6Z7_9BILA</name>
<keyword evidence="2" id="KW-1003">Cell membrane</keyword>
<feature type="transmembrane region" description="Helical" evidence="8">
    <location>
        <begin position="231"/>
        <end position="253"/>
    </location>
</feature>
<dbReference type="EMBL" id="JBGFUD010000676">
    <property type="protein sequence ID" value="MFH4975027.1"/>
    <property type="molecule type" value="Genomic_DNA"/>
</dbReference>
<feature type="transmembrane region" description="Helical" evidence="8">
    <location>
        <begin position="184"/>
        <end position="211"/>
    </location>
</feature>
<dbReference type="GO" id="GO:0005886">
    <property type="term" value="C:plasma membrane"/>
    <property type="evidence" value="ECO:0007669"/>
    <property type="project" value="UniProtKB-SubCell"/>
</dbReference>
<dbReference type="SUPFAM" id="SSF81321">
    <property type="entry name" value="Family A G protein-coupled receptor-like"/>
    <property type="match status" value="1"/>
</dbReference>
<dbReference type="PANTHER" id="PTHR37441:SF4">
    <property type="entry name" value="G-PROTEIN COUPLED RECEPTORS FAMILY 1 PROFILE DOMAIN-CONTAINING PROTEIN"/>
    <property type="match status" value="1"/>
</dbReference>
<dbReference type="GO" id="GO:0004930">
    <property type="term" value="F:G protein-coupled receptor activity"/>
    <property type="evidence" value="ECO:0007669"/>
    <property type="project" value="UniProtKB-KW"/>
</dbReference>
<evidence type="ECO:0000256" key="5">
    <source>
        <dbReference type="ARBA" id="ARBA00023040"/>
    </source>
</evidence>
<dbReference type="PROSITE" id="PS50262">
    <property type="entry name" value="G_PROTEIN_RECEP_F1_2"/>
    <property type="match status" value="1"/>
</dbReference>
<feature type="transmembrane region" description="Helical" evidence="8">
    <location>
        <begin position="69"/>
        <end position="94"/>
    </location>
</feature>
<dbReference type="InterPro" id="IPR000276">
    <property type="entry name" value="GPCR_Rhodpsn"/>
</dbReference>